<protein>
    <submittedName>
        <fullName evidence="5">Transcriptional regulator</fullName>
    </submittedName>
</protein>
<feature type="domain" description="Sigma-54 factor interaction" evidence="3">
    <location>
        <begin position="2"/>
        <end position="236"/>
    </location>
</feature>
<keyword evidence="1" id="KW-0547">Nucleotide-binding</keyword>
<dbReference type="Gene3D" id="1.10.1790.10">
    <property type="entry name" value="PRD domain"/>
    <property type="match status" value="1"/>
</dbReference>
<accession>A0A953IFH7</accession>
<gene>
    <name evidence="5" type="ORF">CWE10_20120</name>
</gene>
<feature type="domain" description="PRD" evidence="4">
    <location>
        <begin position="360"/>
        <end position="456"/>
    </location>
</feature>
<dbReference type="InterPro" id="IPR002078">
    <property type="entry name" value="Sigma_54_int"/>
</dbReference>
<evidence type="ECO:0000259" key="3">
    <source>
        <dbReference type="PROSITE" id="PS50045"/>
    </source>
</evidence>
<feature type="non-terminal residue" evidence="5">
    <location>
        <position position="456"/>
    </location>
</feature>
<dbReference type="GO" id="GO:0005524">
    <property type="term" value="F:ATP binding"/>
    <property type="evidence" value="ECO:0007669"/>
    <property type="project" value="UniProtKB-KW"/>
</dbReference>
<dbReference type="PANTHER" id="PTHR32071:SF38">
    <property type="entry name" value="PSP OPERON TRANSCRIPTIONAL ACTIVATOR"/>
    <property type="match status" value="1"/>
</dbReference>
<dbReference type="CDD" id="cd00009">
    <property type="entry name" value="AAA"/>
    <property type="match status" value="1"/>
</dbReference>
<sequence length="456" mass="50407">MLLGWKESLAPVVKQAKAAVLYPGGGLHTLVCGPTGVGKSLLAELMYQFGARAGVFRPGARLVTFNCADYASNPQLLMAHLFGVARGAYTGADREQAGLVEQADGGMLFLDEVHRLPPEGQEMLFRVIDKGLFRRLGETGPERTARTLIVCATTERPDSALLRTFTRRIPMVIILPALAERTLRERFKLVRRAFQTEARKMGAPLVVLPEALEYLLLYDCPGNVGQLKSDVQLACAQAFLRYLSDGQVPIAIGPELLPDHVRRQVGDIRARRSELEELLKACPAGLVVELGEEPAAEEHEAGFFNLYEVMERETRALAGVVASPEELQRRLAATVEAHFRQFLNTVQRRYEADRQQLTTIVDVSVLSAVEQAVAYAEGHLRRVLPKRILFGLALHVQAALERLRLGTAITYPTLESVQVKHPREYEAAVTMVRMLSQQLHVALPEGEAAYTALFLA</sequence>
<evidence type="ECO:0000256" key="2">
    <source>
        <dbReference type="ARBA" id="ARBA00022840"/>
    </source>
</evidence>
<dbReference type="InterPro" id="IPR011608">
    <property type="entry name" value="PRD"/>
</dbReference>
<evidence type="ECO:0000259" key="4">
    <source>
        <dbReference type="PROSITE" id="PS51372"/>
    </source>
</evidence>
<reference evidence="5" key="1">
    <citation type="submission" date="2017-11" db="EMBL/GenBank/DDBJ databases">
        <title>Three new genomes from thermophilic consortium.</title>
        <authorList>
            <person name="Quaggio R."/>
            <person name="Amgarten D."/>
            <person name="Setubal J.C."/>
        </authorList>
    </citation>
    <scope>NUCLEOTIDE SEQUENCE</scope>
    <source>
        <strain evidence="5">ZCTH01-B2</strain>
    </source>
</reference>
<dbReference type="PROSITE" id="PS00676">
    <property type="entry name" value="SIGMA54_INTERACT_2"/>
    <property type="match status" value="1"/>
</dbReference>
<dbReference type="InterPro" id="IPR027417">
    <property type="entry name" value="P-loop_NTPase"/>
</dbReference>
<dbReference type="InterPro" id="IPR036634">
    <property type="entry name" value="PRD_sf"/>
</dbReference>
<dbReference type="AlphaFoldDB" id="A0A953IFH7"/>
<dbReference type="PROSITE" id="PS51372">
    <property type="entry name" value="PRD_2"/>
    <property type="match status" value="1"/>
</dbReference>
<dbReference type="EMBL" id="PIUK01000499">
    <property type="protein sequence ID" value="MBY6278409.1"/>
    <property type="molecule type" value="Genomic_DNA"/>
</dbReference>
<evidence type="ECO:0000313" key="6">
    <source>
        <dbReference type="Proteomes" id="UP000732377"/>
    </source>
</evidence>
<dbReference type="PROSITE" id="PS50045">
    <property type="entry name" value="SIGMA54_INTERACT_4"/>
    <property type="match status" value="1"/>
</dbReference>
<dbReference type="Pfam" id="PF00874">
    <property type="entry name" value="PRD"/>
    <property type="match status" value="1"/>
</dbReference>
<dbReference type="InterPro" id="IPR025943">
    <property type="entry name" value="Sigma_54_int_dom_ATP-bd_2"/>
</dbReference>
<dbReference type="Proteomes" id="UP000732377">
    <property type="component" value="Unassembled WGS sequence"/>
</dbReference>
<evidence type="ECO:0000256" key="1">
    <source>
        <dbReference type="ARBA" id="ARBA00022741"/>
    </source>
</evidence>
<evidence type="ECO:0000313" key="5">
    <source>
        <dbReference type="EMBL" id="MBY6278409.1"/>
    </source>
</evidence>
<proteinExistence type="predicted"/>
<keyword evidence="2" id="KW-0067">ATP-binding</keyword>
<dbReference type="PANTHER" id="PTHR32071">
    <property type="entry name" value="TRANSCRIPTIONAL REGULATORY PROTEIN"/>
    <property type="match status" value="1"/>
</dbReference>
<comment type="caution">
    <text evidence="5">The sequence shown here is derived from an EMBL/GenBank/DDBJ whole genome shotgun (WGS) entry which is preliminary data.</text>
</comment>
<dbReference type="Pfam" id="PF00158">
    <property type="entry name" value="Sigma54_activat"/>
    <property type="match status" value="1"/>
</dbReference>
<dbReference type="SUPFAM" id="SSF52540">
    <property type="entry name" value="P-loop containing nucleoside triphosphate hydrolases"/>
    <property type="match status" value="1"/>
</dbReference>
<name>A0A953IFH7_SYMTR</name>
<dbReference type="GO" id="GO:0006355">
    <property type="term" value="P:regulation of DNA-templated transcription"/>
    <property type="evidence" value="ECO:0007669"/>
    <property type="project" value="InterPro"/>
</dbReference>
<dbReference type="SMART" id="SM00382">
    <property type="entry name" value="AAA"/>
    <property type="match status" value="1"/>
</dbReference>
<dbReference type="SUPFAM" id="SSF63520">
    <property type="entry name" value="PTS-regulatory domain, PRD"/>
    <property type="match status" value="1"/>
</dbReference>
<dbReference type="Gene3D" id="3.40.50.300">
    <property type="entry name" value="P-loop containing nucleotide triphosphate hydrolases"/>
    <property type="match status" value="1"/>
</dbReference>
<dbReference type="InterPro" id="IPR003593">
    <property type="entry name" value="AAA+_ATPase"/>
</dbReference>
<organism evidence="5 6">
    <name type="scientific">Symbiobacterium thermophilum</name>
    <dbReference type="NCBI Taxonomy" id="2734"/>
    <lineage>
        <taxon>Bacteria</taxon>
        <taxon>Bacillati</taxon>
        <taxon>Bacillota</taxon>
        <taxon>Clostridia</taxon>
        <taxon>Eubacteriales</taxon>
        <taxon>Symbiobacteriaceae</taxon>
        <taxon>Symbiobacterium</taxon>
    </lineage>
</organism>